<keyword evidence="1" id="KW-0732">Signal</keyword>
<dbReference type="Pfam" id="PF13899">
    <property type="entry name" value="Thioredoxin_7"/>
    <property type="match status" value="1"/>
</dbReference>
<evidence type="ECO:0000313" key="4">
    <source>
        <dbReference type="EMBL" id="XAE43038.1"/>
    </source>
</evidence>
<accession>A0A7Y7IY49</accession>
<dbReference type="PROSITE" id="PS51352">
    <property type="entry name" value="THIOREDOXIN_2"/>
    <property type="match status" value="1"/>
</dbReference>
<evidence type="ECO:0000313" key="3">
    <source>
        <dbReference type="EMBL" id="NVN11925.1"/>
    </source>
</evidence>
<reference evidence="4 6" key="2">
    <citation type="submission" date="2024-04" db="EMBL/GenBank/DDBJ databases">
        <title>Complete genome sequence of Nguyenibacter vanlangesis HBCM-1154, a strain capable of nitrogen fixation, IAA production, and phosphorus solubilization isolated from sugarcane soil.</title>
        <authorList>
            <person name="MY HANH P."/>
        </authorList>
    </citation>
    <scope>NUCLEOTIDE SEQUENCE [LARGE SCALE GENOMIC DNA]</scope>
    <source>
        <strain evidence="4 6">HBCM 1154</strain>
    </source>
</reference>
<dbReference type="InterPro" id="IPR013766">
    <property type="entry name" value="Thioredoxin_domain"/>
</dbReference>
<evidence type="ECO:0000256" key="1">
    <source>
        <dbReference type="SAM" id="SignalP"/>
    </source>
</evidence>
<dbReference type="Proteomes" id="UP000534870">
    <property type="component" value="Unassembled WGS sequence"/>
</dbReference>
<sequence>MKLRRLLSAAILPAMLLGVLSTPALAELPPTPKVGHAVPHPVAAPYGPPEGAQAQVDEAFARARASGRNVLIDFGGNWCPDCRMLAGVLALPTVAPWVAASFERVNVNVGHIDTNLDIAQKYGVTIKAVPTVLIVTPKGQVLNPDGALALGDARRMSAQAVVDLLAGWDTRGH</sequence>
<dbReference type="EMBL" id="JABXXP010000286">
    <property type="protein sequence ID" value="NVN11925.1"/>
    <property type="molecule type" value="Genomic_DNA"/>
</dbReference>
<dbReference type="SUPFAM" id="SSF52833">
    <property type="entry name" value="Thioredoxin-like"/>
    <property type="match status" value="1"/>
</dbReference>
<evidence type="ECO:0000259" key="2">
    <source>
        <dbReference type="PROSITE" id="PS51352"/>
    </source>
</evidence>
<keyword evidence="6" id="KW-1185">Reference proteome</keyword>
<feature type="domain" description="Thioredoxin" evidence="2">
    <location>
        <begin position="32"/>
        <end position="167"/>
    </location>
</feature>
<evidence type="ECO:0000313" key="5">
    <source>
        <dbReference type="Proteomes" id="UP000534870"/>
    </source>
</evidence>
<dbReference type="Proteomes" id="UP001449795">
    <property type="component" value="Chromosome"/>
</dbReference>
<gene>
    <name evidence="4" type="ORF">AAC691_00670</name>
    <name evidence="3" type="ORF">HUK84_12500</name>
</gene>
<feature type="signal peptide" evidence="1">
    <location>
        <begin position="1"/>
        <end position="26"/>
    </location>
</feature>
<dbReference type="AlphaFoldDB" id="A0A7Y7IY49"/>
<organism evidence="3 5">
    <name type="scientific">Nguyenibacter vanlangensis</name>
    <dbReference type="NCBI Taxonomy" id="1216886"/>
    <lineage>
        <taxon>Bacteria</taxon>
        <taxon>Pseudomonadati</taxon>
        <taxon>Pseudomonadota</taxon>
        <taxon>Alphaproteobacteria</taxon>
        <taxon>Acetobacterales</taxon>
        <taxon>Acetobacteraceae</taxon>
        <taxon>Nguyenibacter</taxon>
    </lineage>
</organism>
<reference evidence="3 5" key="1">
    <citation type="submission" date="2020-06" db="EMBL/GenBank/DDBJ databases">
        <title>Description of novel acetic acid bacteria.</title>
        <authorList>
            <person name="Sombolestani A."/>
        </authorList>
    </citation>
    <scope>NUCLEOTIDE SEQUENCE [LARGE SCALE GENOMIC DNA]</scope>
    <source>
        <strain evidence="3 5">LMG 31431</strain>
    </source>
</reference>
<dbReference type="Gene3D" id="3.40.30.10">
    <property type="entry name" value="Glutaredoxin"/>
    <property type="match status" value="1"/>
</dbReference>
<dbReference type="InterPro" id="IPR036249">
    <property type="entry name" value="Thioredoxin-like_sf"/>
</dbReference>
<proteinExistence type="predicted"/>
<dbReference type="RefSeq" id="WP_176640587.1">
    <property type="nucleotide sequence ID" value="NZ_CP152276.1"/>
</dbReference>
<name>A0A7Y7IY49_9PROT</name>
<feature type="chain" id="PRO_5030839176" evidence="1">
    <location>
        <begin position="27"/>
        <end position="173"/>
    </location>
</feature>
<dbReference type="CDD" id="cd02947">
    <property type="entry name" value="TRX_family"/>
    <property type="match status" value="1"/>
</dbReference>
<evidence type="ECO:0000313" key="6">
    <source>
        <dbReference type="Proteomes" id="UP001449795"/>
    </source>
</evidence>
<protein>
    <submittedName>
        <fullName evidence="3">Thioredoxin family protein</fullName>
    </submittedName>
</protein>
<dbReference type="EMBL" id="CP152276">
    <property type="protein sequence ID" value="XAE43038.1"/>
    <property type="molecule type" value="Genomic_DNA"/>
</dbReference>